<keyword evidence="1" id="KW-0812">Transmembrane</keyword>
<dbReference type="EMBL" id="FZLN01000002">
    <property type="protein sequence ID" value="SNQ29540.1"/>
    <property type="molecule type" value="Genomic_DNA"/>
</dbReference>
<sequence length="85" mass="9718">MKMLGILLTLIGTLSIYCSHKNQNLFIVPLPQIFKLLGIEILLVALIVLLISLPKVVACFIWITLMILVWSHIPFIKLLKRRLNP</sequence>
<organism evidence="2 3">
    <name type="scientific">Acinetobacter apis</name>
    <dbReference type="NCBI Taxonomy" id="1229165"/>
    <lineage>
        <taxon>Bacteria</taxon>
        <taxon>Pseudomonadati</taxon>
        <taxon>Pseudomonadota</taxon>
        <taxon>Gammaproteobacteria</taxon>
        <taxon>Moraxellales</taxon>
        <taxon>Moraxellaceae</taxon>
        <taxon>Acinetobacter</taxon>
    </lineage>
</organism>
<dbReference type="AlphaFoldDB" id="A0A217EH82"/>
<gene>
    <name evidence="2" type="ORF">SAMN05444584_1498</name>
</gene>
<keyword evidence="1" id="KW-1133">Transmembrane helix</keyword>
<keyword evidence="1" id="KW-0472">Membrane</keyword>
<proteinExistence type="predicted"/>
<evidence type="ECO:0000256" key="1">
    <source>
        <dbReference type="SAM" id="Phobius"/>
    </source>
</evidence>
<evidence type="ECO:0000313" key="2">
    <source>
        <dbReference type="EMBL" id="SNQ29540.1"/>
    </source>
</evidence>
<keyword evidence="3" id="KW-1185">Reference proteome</keyword>
<dbReference type="OrthoDB" id="6713307at2"/>
<protein>
    <submittedName>
        <fullName evidence="2">Uncharacterized protein</fullName>
    </submittedName>
</protein>
<evidence type="ECO:0000313" key="3">
    <source>
        <dbReference type="Proteomes" id="UP000243463"/>
    </source>
</evidence>
<name>A0A217EH82_9GAMM</name>
<reference evidence="3" key="1">
    <citation type="submission" date="2017-06" db="EMBL/GenBank/DDBJ databases">
        <authorList>
            <person name="Varghese N."/>
            <person name="Submissions S."/>
        </authorList>
    </citation>
    <scope>NUCLEOTIDE SEQUENCE [LARGE SCALE GENOMIC DNA]</scope>
    <source>
        <strain evidence="3">ANC 5114</strain>
    </source>
</reference>
<dbReference type="Proteomes" id="UP000243463">
    <property type="component" value="Unassembled WGS sequence"/>
</dbReference>
<feature type="transmembrane region" description="Helical" evidence="1">
    <location>
        <begin position="42"/>
        <end position="73"/>
    </location>
</feature>
<accession>A0A217EH82</accession>